<dbReference type="VEuPathDB" id="FungiDB:BO78DRAFT_381709"/>
<dbReference type="CDD" id="cd12148">
    <property type="entry name" value="fungal_TF_MHR"/>
    <property type="match status" value="1"/>
</dbReference>
<organism evidence="8 9">
    <name type="scientific">Aspergillus sclerotiicarbonarius (strain CBS 121057 / IBT 28362)</name>
    <dbReference type="NCBI Taxonomy" id="1448318"/>
    <lineage>
        <taxon>Eukaryota</taxon>
        <taxon>Fungi</taxon>
        <taxon>Dikarya</taxon>
        <taxon>Ascomycota</taxon>
        <taxon>Pezizomycotina</taxon>
        <taxon>Eurotiomycetes</taxon>
        <taxon>Eurotiomycetidae</taxon>
        <taxon>Eurotiales</taxon>
        <taxon>Aspergillaceae</taxon>
        <taxon>Aspergillus</taxon>
        <taxon>Aspergillus subgen. Circumdati</taxon>
    </lineage>
</organism>
<keyword evidence="5" id="KW-0539">Nucleus</keyword>
<dbReference type="GO" id="GO:0006351">
    <property type="term" value="P:DNA-templated transcription"/>
    <property type="evidence" value="ECO:0007669"/>
    <property type="project" value="InterPro"/>
</dbReference>
<dbReference type="InterPro" id="IPR007219">
    <property type="entry name" value="XnlR_reg_dom"/>
</dbReference>
<evidence type="ECO:0000256" key="5">
    <source>
        <dbReference type="ARBA" id="ARBA00023242"/>
    </source>
</evidence>
<feature type="region of interest" description="Disordered" evidence="6">
    <location>
        <begin position="57"/>
        <end position="113"/>
    </location>
</feature>
<keyword evidence="2" id="KW-0805">Transcription regulation</keyword>
<dbReference type="Proteomes" id="UP000248423">
    <property type="component" value="Unassembled WGS sequence"/>
</dbReference>
<reference evidence="8 9" key="1">
    <citation type="submission" date="2018-02" db="EMBL/GenBank/DDBJ databases">
        <title>The genomes of Aspergillus section Nigri reveals drivers in fungal speciation.</title>
        <authorList>
            <consortium name="DOE Joint Genome Institute"/>
            <person name="Vesth T.C."/>
            <person name="Nybo J."/>
            <person name="Theobald S."/>
            <person name="Brandl J."/>
            <person name="Frisvad J.C."/>
            <person name="Nielsen K.F."/>
            <person name="Lyhne E.K."/>
            <person name="Kogle M.E."/>
            <person name="Kuo A."/>
            <person name="Riley R."/>
            <person name="Clum A."/>
            <person name="Nolan M."/>
            <person name="Lipzen A."/>
            <person name="Salamov A."/>
            <person name="Henrissat B."/>
            <person name="Wiebenga A."/>
            <person name="De vries R.P."/>
            <person name="Grigoriev I.V."/>
            <person name="Mortensen U.H."/>
            <person name="Andersen M.R."/>
            <person name="Baker S.E."/>
        </authorList>
    </citation>
    <scope>NUCLEOTIDE SEQUENCE [LARGE SCALE GENOMIC DNA]</scope>
    <source>
        <strain evidence="8 9">CBS 121057</strain>
    </source>
</reference>
<keyword evidence="9" id="KW-1185">Reference proteome</keyword>
<keyword evidence="1" id="KW-0862">Zinc</keyword>
<evidence type="ECO:0000259" key="7">
    <source>
        <dbReference type="SMART" id="SM00906"/>
    </source>
</evidence>
<evidence type="ECO:0000256" key="1">
    <source>
        <dbReference type="ARBA" id="ARBA00022833"/>
    </source>
</evidence>
<evidence type="ECO:0000256" key="4">
    <source>
        <dbReference type="ARBA" id="ARBA00023163"/>
    </source>
</evidence>
<sequence>MSPSGGRPSVPVVDARTPSLADDSSRCERCTADGWQCSFERTPAPEHGYVSPLSTATHKARYPSNDSAEHHEHRLPASVSTEVVPSISSSPDGKNSRFNLHPPPLPTTPATCASDDAKDLRYATMLNLMESRDVNGARACPNQGVKLISGTNPLSALLGKELKHTIITNSCSFRTPDPVAAINLSLQRGISIRNCDWEQYYRLRGVPKARLQFLRAIGCFQLPPAVRCTELLEIFFTYIHPMLPVIDRKDFLLCYYGADKPPPLIVLHAVFLAASRYVAGNGQSADGMPETRSHCDEMHAKLRVLIDIDISQERLAVIQAALIASLHWEGREGLNSAIDSLSLAVRACQEMGLHRKLEAVQPVALKAEKQDLLHRRIWWSAYILDRLCAAQEGTPFLINEQDCDVPLLTEADLVGEDSVTVRATMISLSMARLIEDAVRSLYAPGKDHIMLFSLQGVHTRQRLITQLKDLKGHVRNTLLSGQGVEDALKGAPYAVSILCGAILLVQ</sequence>
<accession>A0A319EQL9</accession>
<evidence type="ECO:0000313" key="9">
    <source>
        <dbReference type="Proteomes" id="UP000248423"/>
    </source>
</evidence>
<feature type="region of interest" description="Disordered" evidence="6">
    <location>
        <begin position="1"/>
        <end position="26"/>
    </location>
</feature>
<dbReference type="PANTHER" id="PTHR47171">
    <property type="entry name" value="FARA-RELATED"/>
    <property type="match status" value="1"/>
</dbReference>
<dbReference type="GO" id="GO:0008270">
    <property type="term" value="F:zinc ion binding"/>
    <property type="evidence" value="ECO:0007669"/>
    <property type="project" value="InterPro"/>
</dbReference>
<feature type="compositionally biased region" description="Polar residues" evidence="6">
    <location>
        <begin position="78"/>
        <end position="98"/>
    </location>
</feature>
<dbReference type="STRING" id="1448318.A0A319EQL9"/>
<dbReference type="GO" id="GO:0003677">
    <property type="term" value="F:DNA binding"/>
    <property type="evidence" value="ECO:0007669"/>
    <property type="project" value="UniProtKB-KW"/>
</dbReference>
<evidence type="ECO:0000256" key="2">
    <source>
        <dbReference type="ARBA" id="ARBA00023015"/>
    </source>
</evidence>
<dbReference type="PANTHER" id="PTHR47171:SF3">
    <property type="entry name" value="FARA-RELATED"/>
    <property type="match status" value="1"/>
</dbReference>
<evidence type="ECO:0000256" key="6">
    <source>
        <dbReference type="SAM" id="MobiDB-lite"/>
    </source>
</evidence>
<dbReference type="Pfam" id="PF04082">
    <property type="entry name" value="Fungal_trans"/>
    <property type="match status" value="1"/>
</dbReference>
<gene>
    <name evidence="8" type="ORF">BO78DRAFT_381709</name>
</gene>
<evidence type="ECO:0000256" key="3">
    <source>
        <dbReference type="ARBA" id="ARBA00023125"/>
    </source>
</evidence>
<keyword evidence="3" id="KW-0238">DNA-binding</keyword>
<protein>
    <recommendedName>
        <fullName evidence="7">Xylanolytic transcriptional activator regulatory domain-containing protein</fullName>
    </recommendedName>
</protein>
<dbReference type="EMBL" id="KZ826315">
    <property type="protein sequence ID" value="PYI12532.1"/>
    <property type="molecule type" value="Genomic_DNA"/>
</dbReference>
<dbReference type="OrthoDB" id="5121955at2759"/>
<keyword evidence="4" id="KW-0804">Transcription</keyword>
<feature type="domain" description="Xylanolytic transcriptional activator regulatory" evidence="7">
    <location>
        <begin position="337"/>
        <end position="414"/>
    </location>
</feature>
<dbReference type="AlphaFoldDB" id="A0A319EQL9"/>
<name>A0A319EQL9_ASPSB</name>
<proteinExistence type="predicted"/>
<evidence type="ECO:0000313" key="8">
    <source>
        <dbReference type="EMBL" id="PYI12532.1"/>
    </source>
</evidence>
<dbReference type="InterPro" id="IPR052073">
    <property type="entry name" value="Amide_Lactam_Regulators"/>
</dbReference>
<dbReference type="SMART" id="SM00906">
    <property type="entry name" value="Fungal_trans"/>
    <property type="match status" value="1"/>
</dbReference>